<dbReference type="PANTHER" id="PTHR32251:SF23">
    <property type="entry name" value="3-OXO-5-ALPHA-STEROID 4-DEHYDROGENASE (DUF1295)"/>
    <property type="match status" value="1"/>
</dbReference>
<dbReference type="EMBL" id="NLAX01001033">
    <property type="protein sequence ID" value="PKS06831.1"/>
    <property type="molecule type" value="Genomic_DNA"/>
</dbReference>
<evidence type="ECO:0008006" key="4">
    <source>
        <dbReference type="Google" id="ProtNLM"/>
    </source>
</evidence>
<dbReference type="GO" id="GO:0016020">
    <property type="term" value="C:membrane"/>
    <property type="evidence" value="ECO:0007669"/>
    <property type="project" value="TreeGrafter"/>
</dbReference>
<dbReference type="InterPro" id="IPR010721">
    <property type="entry name" value="UstE-like"/>
</dbReference>
<organism evidence="2 3">
    <name type="scientific">Lomentospora prolificans</name>
    <dbReference type="NCBI Taxonomy" id="41688"/>
    <lineage>
        <taxon>Eukaryota</taxon>
        <taxon>Fungi</taxon>
        <taxon>Dikarya</taxon>
        <taxon>Ascomycota</taxon>
        <taxon>Pezizomycotina</taxon>
        <taxon>Sordariomycetes</taxon>
        <taxon>Hypocreomycetidae</taxon>
        <taxon>Microascales</taxon>
        <taxon>Microascaceae</taxon>
        <taxon>Lomentospora</taxon>
    </lineage>
</organism>
<gene>
    <name evidence="2" type="ORF">jhhlp_006907</name>
</gene>
<reference evidence="2 3" key="1">
    <citation type="journal article" date="2017" name="G3 (Bethesda)">
        <title>First Draft Genome Sequence of the Pathogenic Fungus Lomentospora prolificans (Formerly Scedosporium prolificans).</title>
        <authorList>
            <person name="Luo R."/>
            <person name="Zimin A."/>
            <person name="Workman R."/>
            <person name="Fan Y."/>
            <person name="Pertea G."/>
            <person name="Grossman N."/>
            <person name="Wear M.P."/>
            <person name="Jia B."/>
            <person name="Miller H."/>
            <person name="Casadevall A."/>
            <person name="Timp W."/>
            <person name="Zhang S.X."/>
            <person name="Salzberg S.L."/>
        </authorList>
    </citation>
    <scope>NUCLEOTIDE SEQUENCE [LARGE SCALE GENOMIC DNA]</scope>
    <source>
        <strain evidence="2 3">JHH-5317</strain>
    </source>
</reference>
<dbReference type="AlphaFoldDB" id="A0A2N3N324"/>
<accession>A0A2N3N324</accession>
<evidence type="ECO:0000313" key="2">
    <source>
        <dbReference type="EMBL" id="PKS06831.1"/>
    </source>
</evidence>
<feature type="transmembrane region" description="Helical" evidence="1">
    <location>
        <begin position="149"/>
        <end position="176"/>
    </location>
</feature>
<keyword evidence="1" id="KW-1133">Transmembrane helix</keyword>
<feature type="transmembrane region" description="Helical" evidence="1">
    <location>
        <begin position="83"/>
        <end position="99"/>
    </location>
</feature>
<keyword evidence="1" id="KW-0812">Transmembrane</keyword>
<comment type="caution">
    <text evidence="2">The sequence shown here is derived from an EMBL/GenBank/DDBJ whole genome shotgun (WGS) entry which is preliminary data.</text>
</comment>
<dbReference type="OrthoDB" id="201504at2759"/>
<protein>
    <recommendedName>
        <fullName evidence="4">Steroid 5-alpha reductase C-terminal domain-containing protein</fullName>
    </recommendedName>
</protein>
<proteinExistence type="predicted"/>
<dbReference type="Gene3D" id="1.20.120.1630">
    <property type="match status" value="1"/>
</dbReference>
<evidence type="ECO:0000256" key="1">
    <source>
        <dbReference type="SAM" id="Phobius"/>
    </source>
</evidence>
<dbReference type="PANTHER" id="PTHR32251">
    <property type="entry name" value="3-OXO-5-ALPHA-STEROID 4-DEHYDROGENASE"/>
    <property type="match status" value="1"/>
</dbReference>
<dbReference type="InParanoid" id="A0A2N3N324"/>
<feature type="transmembrane region" description="Helical" evidence="1">
    <location>
        <begin position="53"/>
        <end position="71"/>
    </location>
</feature>
<evidence type="ECO:0000313" key="3">
    <source>
        <dbReference type="Proteomes" id="UP000233524"/>
    </source>
</evidence>
<dbReference type="VEuPathDB" id="FungiDB:jhhlp_006907"/>
<sequence>MALPTLQTVEDCSDFYKTVQPFLPQLYELPRKLVDNYSNRDALAQIYLETNPFISAGAFSIFLGFIFLVTAEINRNYSQVDRAWSVLPAIYNVHFALWARLAGEPHERTDLVALFSIIWSARLTFNYWRKGGYQIGSEDYRWAYVQKWMHPLLFSLFDLLFIAFTQSILIFLFSSAPAYVILLTNKFRPTPSSGDFGYLAWQLLLVFSEFISDGQQWRYQTVKHQYQKDARLPRGYAQADLDRGFITSGLWAYSRHPNCAAEQLIWFFLYQWACYASGTVYNWAAVGACSLILLFQGSTILTESISSRKYPEYGHYQDTVGMFLPNTWKAYRAPASESKVIQSSESLKKQKQGKRE</sequence>
<name>A0A2N3N324_9PEZI</name>
<dbReference type="Proteomes" id="UP000233524">
    <property type="component" value="Unassembled WGS sequence"/>
</dbReference>
<keyword evidence="3" id="KW-1185">Reference proteome</keyword>
<dbReference type="Pfam" id="PF06966">
    <property type="entry name" value="DUF1295"/>
    <property type="match status" value="1"/>
</dbReference>
<keyword evidence="1" id="KW-0472">Membrane</keyword>